<evidence type="ECO:0000256" key="2">
    <source>
        <dbReference type="ARBA" id="ARBA00022490"/>
    </source>
</evidence>
<feature type="domain" description="ALMS motif" evidence="5">
    <location>
        <begin position="1418"/>
        <end position="1528"/>
    </location>
</feature>
<name>A0AAN7VC28_9COLE</name>
<keyword evidence="2" id="KW-0963">Cytoplasm</keyword>
<evidence type="ECO:0000259" key="5">
    <source>
        <dbReference type="Pfam" id="PF15309"/>
    </source>
</evidence>
<proteinExistence type="predicted"/>
<feature type="region of interest" description="Disordered" evidence="4">
    <location>
        <begin position="856"/>
        <end position="967"/>
    </location>
</feature>
<comment type="subcellular location">
    <subcellularLocation>
        <location evidence="1">Cytoplasm</location>
        <location evidence="1">Cytoskeleton</location>
        <location evidence="1">Microtubule organizing center</location>
        <location evidence="1">Centrosome</location>
    </subcellularLocation>
</comment>
<feature type="compositionally biased region" description="Basic and acidic residues" evidence="4">
    <location>
        <begin position="922"/>
        <end position="932"/>
    </location>
</feature>
<feature type="compositionally biased region" description="Polar residues" evidence="4">
    <location>
        <begin position="653"/>
        <end position="664"/>
    </location>
</feature>
<dbReference type="Pfam" id="PF15309">
    <property type="entry name" value="ALMS_motif"/>
    <property type="match status" value="1"/>
</dbReference>
<protein>
    <recommendedName>
        <fullName evidence="5">ALMS motif domain-containing protein</fullName>
    </recommendedName>
</protein>
<feature type="region of interest" description="Disordered" evidence="4">
    <location>
        <begin position="645"/>
        <end position="692"/>
    </location>
</feature>
<feature type="region of interest" description="Disordered" evidence="4">
    <location>
        <begin position="555"/>
        <end position="582"/>
    </location>
</feature>
<reference evidence="6 7" key="1">
    <citation type="journal article" date="2024" name="Insects">
        <title>An Improved Chromosome-Level Genome Assembly of the Firefly Pyrocoelia pectoralis.</title>
        <authorList>
            <person name="Fu X."/>
            <person name="Meyer-Rochow V.B."/>
            <person name="Ballantyne L."/>
            <person name="Zhu X."/>
        </authorList>
    </citation>
    <scope>NUCLEOTIDE SEQUENCE [LARGE SCALE GENOMIC DNA]</scope>
    <source>
        <strain evidence="6">XCY_ONT2</strain>
    </source>
</reference>
<dbReference type="InterPro" id="IPR029299">
    <property type="entry name" value="ALMS_motif"/>
</dbReference>
<accession>A0AAN7VC28</accession>
<feature type="compositionally biased region" description="Polar residues" evidence="4">
    <location>
        <begin position="565"/>
        <end position="575"/>
    </location>
</feature>
<evidence type="ECO:0000313" key="7">
    <source>
        <dbReference type="Proteomes" id="UP001329430"/>
    </source>
</evidence>
<feature type="compositionally biased region" description="Polar residues" evidence="4">
    <location>
        <begin position="671"/>
        <end position="680"/>
    </location>
</feature>
<organism evidence="6 7">
    <name type="scientific">Pyrocoelia pectoralis</name>
    <dbReference type="NCBI Taxonomy" id="417401"/>
    <lineage>
        <taxon>Eukaryota</taxon>
        <taxon>Metazoa</taxon>
        <taxon>Ecdysozoa</taxon>
        <taxon>Arthropoda</taxon>
        <taxon>Hexapoda</taxon>
        <taxon>Insecta</taxon>
        <taxon>Pterygota</taxon>
        <taxon>Neoptera</taxon>
        <taxon>Endopterygota</taxon>
        <taxon>Coleoptera</taxon>
        <taxon>Polyphaga</taxon>
        <taxon>Elateriformia</taxon>
        <taxon>Elateroidea</taxon>
        <taxon>Lampyridae</taxon>
        <taxon>Lampyrinae</taxon>
        <taxon>Pyrocoelia</taxon>
    </lineage>
</organism>
<feature type="region of interest" description="Disordered" evidence="4">
    <location>
        <begin position="456"/>
        <end position="477"/>
    </location>
</feature>
<sequence>MIQFYLNQNLQQCKYRDLLEDKCNSPPLETRCLAPAHLNYPFFVNRQTFLKKDVISCHLKILYFGINFEVRVHLKYVSLKYSQKLYMEEGKDKFSPKSDKEDKSVTSQVLDYYKHYSQNRELPKYFCGTSEVQLDDWKQIPIVINPISEAIPIISPTDKEIPKIHIENVCIPSPSSSIASNRKLEWDSGADIGYSNTNLHKSVSLPVLTDAEYKKLRINLLDNQPGQSKNEKQVVDCTEPKSDVNFKLSDFSSTSESLKSSGRGYISTTPSSRIEDDFISDCESGKAQRLRSLTKMVGLPIAQSTQLSDNMEYCSTPKPRRNSEFNSSTVDQTKIDLKVVDRISQYKNMKLLKLDVCKPIVVECSGLTQPPGRSKQIQTSLSINAVSIGVQTDFDFSNCQVITPHKEIADKQNVFYVCHADSQQENDLSNSSTMHTQTPSDFSNCDSFQYFNKSTHQSKINSKRNKSVKHSDSYCTSAESDKENLPILKTKQSDSDSLTSALLKNRKESGNIKDLQRAIDLLQKLMHSKKYDSFTKKYYLKAIIKQFVDSKSDSSESILPKSELSENISTLSEGGSVNKKDSAEGRGINIEAKKKVLKKLRRETFTNEIPPSAVAPNNSRRKLKRSHLTLTDSDLYDTVAASTNANTKERQGANESNVPISPQEGQGRALINSSLSSKSVTKNESEKSWREDMTRSEKLFLEKGAGDVCSLRKSQLNDQIGWINEVGKLKEILQTHGATKTSMEKELCKPRIEELNGISKTTTVYVLSTEKEIIPPVEKQENNTRCSSKCKCSDNKSSTFRNAVIEVGGEKIHLQDAHLVSSEQFTSRVDNAKCTTVVRRYTFEIPLEEIKSNNAGITPVYEDPNSHLKNRSDESSKKSDSSSSNEVSGAPLHKHNRSSKKSGNDKIRNQSDAPKNPFISKESSEDRSKSESTENSTSNENGDLKSRPPRVLGRKNERSHKKKLKQQVLSIESVTHLDVRSIAQQKDSEVEQLPNPTNELGDEASLTSDLLKEEEVESTYSSQSESTSSASLPPRNYSSLIEELVYVDEIPSSSQIPSKNSQESRATKNEALSKEFVYSDTIPSAYNPEKIIAQLSESNSSKPTSSLCACCKERKVQTKSNCCQCCDTQSMSCYNDNEKYILCYPCYNHHQHFANTIKPYFQKGYVCTCYPKQSAHQGTVEEIKKTIQKLEDLETETEVCNCDCSCNKIISSANFCEHCNRRLRPRYRRRKGGLAYSLTLESDECLYRNVQNFPMESLEEIKIRVPSPTAITNVPHYHDTSNDKSHVCKNKRIQTKSDRQFHKQNRDKSEQAATKTSDASTKCSHCFCFCHSVKVVSDQTQTANINQANKGTDAERTSQKTQEAVISRCKCKCKSEEKSREKSTSKCCKLIALEDICPNCVACDCHRSRPKIKKDKPCTLQEYLSKNRPTFIVMAEQRRQCLIDLATVRGEHSKKKYKQIFASNQKILSASAKPSQNFKAKRPFTSKEMKQITANNYKKCPEVKRKLEDIRERQIKKANKLIYDVFNQVPSKPHRIK</sequence>
<dbReference type="Proteomes" id="UP001329430">
    <property type="component" value="Chromosome 4"/>
</dbReference>
<evidence type="ECO:0000256" key="4">
    <source>
        <dbReference type="SAM" id="MobiDB-lite"/>
    </source>
</evidence>
<comment type="caution">
    <text evidence="6">The sequence shown here is derived from an EMBL/GenBank/DDBJ whole genome shotgun (WGS) entry which is preliminary data.</text>
</comment>
<keyword evidence="7" id="KW-1185">Reference proteome</keyword>
<evidence type="ECO:0000256" key="3">
    <source>
        <dbReference type="ARBA" id="ARBA00023212"/>
    </source>
</evidence>
<evidence type="ECO:0000313" key="6">
    <source>
        <dbReference type="EMBL" id="KAK5644907.1"/>
    </source>
</evidence>
<feature type="compositionally biased region" description="Basic and acidic residues" evidence="4">
    <location>
        <begin position="864"/>
        <end position="880"/>
    </location>
</feature>
<feature type="compositionally biased region" description="Basic and acidic residues" evidence="4">
    <location>
        <begin position="681"/>
        <end position="692"/>
    </location>
</feature>
<dbReference type="GO" id="GO:0005813">
    <property type="term" value="C:centrosome"/>
    <property type="evidence" value="ECO:0007669"/>
    <property type="project" value="UniProtKB-SubCell"/>
</dbReference>
<dbReference type="EMBL" id="JAVRBK010000004">
    <property type="protein sequence ID" value="KAK5644907.1"/>
    <property type="molecule type" value="Genomic_DNA"/>
</dbReference>
<keyword evidence="3" id="KW-0206">Cytoskeleton</keyword>
<feature type="compositionally biased region" description="Low complexity" evidence="4">
    <location>
        <begin position="1018"/>
        <end position="1031"/>
    </location>
</feature>
<evidence type="ECO:0000256" key="1">
    <source>
        <dbReference type="ARBA" id="ARBA00004300"/>
    </source>
</evidence>
<gene>
    <name evidence="6" type="ORF">RI129_006207</name>
</gene>
<feature type="region of interest" description="Disordered" evidence="4">
    <location>
        <begin position="982"/>
        <end position="1034"/>
    </location>
</feature>